<name>A0A387HN40_9ACTN</name>
<dbReference type="OrthoDB" id="4158431at2"/>
<keyword evidence="2" id="KW-0472">Membrane</keyword>
<dbReference type="AlphaFoldDB" id="A0A387HN40"/>
<keyword evidence="5" id="KW-1185">Reference proteome</keyword>
<organism evidence="4 5">
    <name type="scientific">Streptomyces hundungensis</name>
    <dbReference type="NCBI Taxonomy" id="1077946"/>
    <lineage>
        <taxon>Bacteria</taxon>
        <taxon>Bacillati</taxon>
        <taxon>Actinomycetota</taxon>
        <taxon>Actinomycetes</taxon>
        <taxon>Kitasatosporales</taxon>
        <taxon>Streptomycetaceae</taxon>
        <taxon>Streptomyces</taxon>
    </lineage>
</organism>
<feature type="compositionally biased region" description="Polar residues" evidence="1">
    <location>
        <begin position="332"/>
        <end position="348"/>
    </location>
</feature>
<feature type="transmembrane region" description="Helical" evidence="2">
    <location>
        <begin position="119"/>
        <end position="141"/>
    </location>
</feature>
<gene>
    <name evidence="3" type="ORF">DWB77_00070</name>
    <name evidence="4" type="ORF">DWB77_07522</name>
</gene>
<dbReference type="KEGG" id="shun:DWB77_07522"/>
<dbReference type="Proteomes" id="UP000271554">
    <property type="component" value="Chromosome"/>
</dbReference>
<evidence type="ECO:0000256" key="2">
    <source>
        <dbReference type="SAM" id="Phobius"/>
    </source>
</evidence>
<evidence type="ECO:0000313" key="5">
    <source>
        <dbReference type="Proteomes" id="UP000271554"/>
    </source>
</evidence>
<dbReference type="KEGG" id="shun:DWB77_00070"/>
<dbReference type="RefSeq" id="WP_120719358.1">
    <property type="nucleotide sequence ID" value="NZ_CP032698.1"/>
</dbReference>
<protein>
    <submittedName>
        <fullName evidence="4">Uncharacterized protein</fullName>
    </submittedName>
</protein>
<dbReference type="EMBL" id="CP032698">
    <property type="protein sequence ID" value="AYG77963.1"/>
    <property type="molecule type" value="Genomic_DNA"/>
</dbReference>
<dbReference type="EMBL" id="CP032698">
    <property type="protein sequence ID" value="AYG85305.1"/>
    <property type="molecule type" value="Genomic_DNA"/>
</dbReference>
<evidence type="ECO:0000256" key="1">
    <source>
        <dbReference type="SAM" id="MobiDB-lite"/>
    </source>
</evidence>
<accession>A0A387HN40</accession>
<evidence type="ECO:0000313" key="3">
    <source>
        <dbReference type="EMBL" id="AYG77963.1"/>
    </source>
</evidence>
<proteinExistence type="predicted"/>
<sequence length="357" mass="39941">MTTEPHHPLPEPELRPFATEPGRWHRELQRTQARLAAGALDQGPGYRRESHRVEEHTRIDERTAWGWLRWPAPLSEDAPVVPLQIAVLSPMPSRAARLASRWLTRRPPLRIYFDARCRFWVTSTTVLAAFLALTFVGAAMAKGLPADVGVPLMLLIPALAEHVPGRLDARARVHARIVQDETGLREMQRFLGCHQIIQAADDRETPELARAVELGHHLLWDIAGVLTRPAAAPVHELLLAREYRFTQLASQAVETQTAKQERDRRITRTGWDRDTAMTVGRPVESALERQLLPDALIEEAIHALHQAATAYRAATEHLHQLDHSHSGWSPRPTGTSDSEFGCLTASSLHSREGGSDQ</sequence>
<keyword evidence="2" id="KW-1133">Transmembrane helix</keyword>
<reference evidence="4 5" key="1">
    <citation type="submission" date="2018-10" db="EMBL/GenBank/DDBJ databases">
        <title>Relationship between Morphology and Antimicrobial Activity in Streptomyces.</title>
        <authorList>
            <person name="Kang H.J."/>
            <person name="Kim S.B."/>
        </authorList>
    </citation>
    <scope>NUCLEOTIDE SEQUENCE [LARGE SCALE GENOMIC DNA]</scope>
    <source>
        <strain evidence="4 5">BH38</strain>
    </source>
</reference>
<feature type="region of interest" description="Disordered" evidence="1">
    <location>
        <begin position="322"/>
        <end position="357"/>
    </location>
</feature>
<evidence type="ECO:0000313" key="4">
    <source>
        <dbReference type="EMBL" id="AYG85305.1"/>
    </source>
</evidence>
<keyword evidence="2" id="KW-0812">Transmembrane</keyword>